<dbReference type="Proteomes" id="UP000053029">
    <property type="component" value="Unassembled WGS sequence"/>
</dbReference>
<sequence length="150" mass="16883">MSALPSPKERFDYACKHAAVLRALLSHPAMHLTPEGLPDRVKTPPTLFFVTDFGLRTYNDYLLPILPPDAEKTSQSLALQAVDEVKESPELMSDDMYPRMEVGGFRQKWVDAQGRTMMFKSCILNTARHQFFGGSFDFGDEVNEKARALA</sequence>
<gene>
    <name evidence="1" type="ORF">Z517_05090</name>
</gene>
<dbReference type="HOGENOM" id="CLU_1717581_0_0_1"/>
<keyword evidence="2" id="KW-1185">Reference proteome</keyword>
<reference evidence="1 2" key="1">
    <citation type="submission" date="2015-01" db="EMBL/GenBank/DDBJ databases">
        <title>The Genome Sequence of Fonsecaea pedrosoi CBS 271.37.</title>
        <authorList>
            <consortium name="The Broad Institute Genomics Platform"/>
            <person name="Cuomo C."/>
            <person name="de Hoog S."/>
            <person name="Gorbushina A."/>
            <person name="Stielow B."/>
            <person name="Teixiera M."/>
            <person name="Abouelleil A."/>
            <person name="Chapman S.B."/>
            <person name="Priest M."/>
            <person name="Young S.K."/>
            <person name="Wortman J."/>
            <person name="Nusbaum C."/>
            <person name="Birren B."/>
        </authorList>
    </citation>
    <scope>NUCLEOTIDE SEQUENCE [LARGE SCALE GENOMIC DNA]</scope>
    <source>
        <strain evidence="1 2">CBS 271.37</strain>
    </source>
</reference>
<proteinExistence type="predicted"/>
<dbReference type="RefSeq" id="XP_013285871.1">
    <property type="nucleotide sequence ID" value="XM_013430417.1"/>
</dbReference>
<name>A0A0D2GMA0_9EURO</name>
<dbReference type="AlphaFoldDB" id="A0A0D2GMA0"/>
<evidence type="ECO:0000313" key="2">
    <source>
        <dbReference type="Proteomes" id="UP000053029"/>
    </source>
</evidence>
<evidence type="ECO:0000313" key="1">
    <source>
        <dbReference type="EMBL" id="KIW82063.1"/>
    </source>
</evidence>
<dbReference type="EMBL" id="KN846971">
    <property type="protein sequence ID" value="KIW82063.1"/>
    <property type="molecule type" value="Genomic_DNA"/>
</dbReference>
<dbReference type="VEuPathDB" id="FungiDB:Z517_05090"/>
<dbReference type="OrthoDB" id="4129651at2759"/>
<accession>A0A0D2GMA0</accession>
<dbReference type="GeneID" id="25304580"/>
<protein>
    <submittedName>
        <fullName evidence="1">Uncharacterized protein</fullName>
    </submittedName>
</protein>
<organism evidence="1 2">
    <name type="scientific">Fonsecaea pedrosoi CBS 271.37</name>
    <dbReference type="NCBI Taxonomy" id="1442368"/>
    <lineage>
        <taxon>Eukaryota</taxon>
        <taxon>Fungi</taxon>
        <taxon>Dikarya</taxon>
        <taxon>Ascomycota</taxon>
        <taxon>Pezizomycotina</taxon>
        <taxon>Eurotiomycetes</taxon>
        <taxon>Chaetothyriomycetidae</taxon>
        <taxon>Chaetothyriales</taxon>
        <taxon>Herpotrichiellaceae</taxon>
        <taxon>Fonsecaea</taxon>
    </lineage>
</organism>